<feature type="repeat" description="PPR" evidence="2">
    <location>
        <begin position="347"/>
        <end position="381"/>
    </location>
</feature>
<sequence>MTKFLNLWFLKKVYLKPGTKKLWIHTSSHQVKLDVLDYVHSQSAGIFSHGKGASCNVLSKMQAQNYELLQRYQDDIYFERQTLLVLLRAAGKLRNAVLGQELHAMLIKQGNEDDCIASSTVVHMYGECGLLTDARCVLNDMPYRNAISWTSLILAYTNHGFAAKALECMKLMRLEQVIPNPVTFICSLRACGDIRTSTECLGIHSEITKRGFDKDPLLGSVLVDTYSKCIHLLEAQKVVDSLPYVDSITLTPLLVGYAECGFLNEAKHCWGQIIKNETIFDKILLKCGLKACVYVQCLNWGREIHVEIIKRGVEEDLPVCNALVDMYIKCCSYIEAESVFDQIPIKDVVSWNTILHGFGEHDLVSELHGGLELMRHTGVSPTAVTYVCCLKACENVGFSQKLHIEVNKLGLERNIYIASAIVDIYSKFGLFTDALKVFNNLSNRNSVSWTALISGYADHSLGEEVMYFLARMLSEGVPVDAVTIICCLKVCGDKAALIKGQLLHTFVTSEGLERHPCISNMLVGMYTTCGLLQDAHNVCNALFAPSVSAWTSLIVGYASNGLNAEALSCLQTIHLEGLPMDPMTFSAILKVCGNIGVVCEGLKLHMRIVQEGVERESLVGNALVDFYAKCGFFVEAQNVFSKLSSASSVSWTVLITAYACQGRYLEVFRKFYRMMEQGLEPDKVTFLSLLTTCSHVGLVDEGLKYFACMWKGYGIAPNMDHINSMLDIFSRAGQLNNASFILDKMPFQPDISTWHTILSACRKWGDVELARQAFDSALMLGENHYVALLVMLSIYIEADL</sequence>
<dbReference type="PANTHER" id="PTHR47926:SF382">
    <property type="entry name" value="PENTACOTRIPEPTIDE-REPEAT REGION OF PRORP DOMAIN-CONTAINING PROTEIN"/>
    <property type="match status" value="1"/>
</dbReference>
<feature type="repeat" description="PPR" evidence="2">
    <location>
        <begin position="145"/>
        <end position="179"/>
    </location>
</feature>
<dbReference type="Proteomes" id="UP000825935">
    <property type="component" value="Chromosome 35"/>
</dbReference>
<feature type="repeat" description="PPR" evidence="2">
    <location>
        <begin position="647"/>
        <end position="681"/>
    </location>
</feature>
<name>A0A8T2QG85_CERRI</name>
<dbReference type="EMBL" id="CM035440">
    <property type="protein sequence ID" value="KAH7283171.1"/>
    <property type="molecule type" value="Genomic_DNA"/>
</dbReference>
<evidence type="ECO:0000256" key="2">
    <source>
        <dbReference type="PROSITE-ProRule" id="PRU00708"/>
    </source>
</evidence>
<organism evidence="3 4">
    <name type="scientific">Ceratopteris richardii</name>
    <name type="common">Triangle waterfern</name>
    <dbReference type="NCBI Taxonomy" id="49495"/>
    <lineage>
        <taxon>Eukaryota</taxon>
        <taxon>Viridiplantae</taxon>
        <taxon>Streptophyta</taxon>
        <taxon>Embryophyta</taxon>
        <taxon>Tracheophyta</taxon>
        <taxon>Polypodiopsida</taxon>
        <taxon>Polypodiidae</taxon>
        <taxon>Polypodiales</taxon>
        <taxon>Pteridineae</taxon>
        <taxon>Pteridaceae</taxon>
        <taxon>Parkerioideae</taxon>
        <taxon>Ceratopteris</taxon>
    </lineage>
</organism>
<evidence type="ECO:0008006" key="5">
    <source>
        <dbReference type="Google" id="ProtNLM"/>
    </source>
</evidence>
<dbReference type="OrthoDB" id="185373at2759"/>
<evidence type="ECO:0000313" key="3">
    <source>
        <dbReference type="EMBL" id="KAH7283167.1"/>
    </source>
</evidence>
<protein>
    <recommendedName>
        <fullName evidence="5">Pentatricopeptide repeat-containing protein</fullName>
    </recommendedName>
</protein>
<comment type="caution">
    <text evidence="3">The sequence shown here is derived from an EMBL/GenBank/DDBJ whole genome shotgun (WGS) entry which is preliminary data.</text>
</comment>
<evidence type="ECO:0000256" key="1">
    <source>
        <dbReference type="ARBA" id="ARBA00022737"/>
    </source>
</evidence>
<dbReference type="GO" id="GO:0003723">
    <property type="term" value="F:RNA binding"/>
    <property type="evidence" value="ECO:0007669"/>
    <property type="project" value="InterPro"/>
</dbReference>
<dbReference type="Gene3D" id="1.25.40.10">
    <property type="entry name" value="Tetratricopeptide repeat domain"/>
    <property type="match status" value="7"/>
</dbReference>
<evidence type="ECO:0000313" key="4">
    <source>
        <dbReference type="Proteomes" id="UP000825935"/>
    </source>
</evidence>
<reference evidence="3" key="1">
    <citation type="submission" date="2021-08" db="EMBL/GenBank/DDBJ databases">
        <title>WGS assembly of Ceratopteris richardii.</title>
        <authorList>
            <person name="Marchant D.B."/>
            <person name="Chen G."/>
            <person name="Jenkins J."/>
            <person name="Shu S."/>
            <person name="Leebens-Mack J."/>
            <person name="Grimwood J."/>
            <person name="Schmutz J."/>
            <person name="Soltis P."/>
            <person name="Soltis D."/>
            <person name="Chen Z.-H."/>
        </authorList>
    </citation>
    <scope>NUCLEOTIDE SEQUENCE</scope>
    <source>
        <strain evidence="3">Whitten #5841</strain>
        <tissue evidence="3">Leaf</tissue>
    </source>
</reference>
<dbReference type="PANTHER" id="PTHR47926">
    <property type="entry name" value="PENTATRICOPEPTIDE REPEAT-CONTAINING PROTEIN"/>
    <property type="match status" value="1"/>
</dbReference>
<dbReference type="EMBL" id="CM035440">
    <property type="protein sequence ID" value="KAH7283168.1"/>
    <property type="molecule type" value="Genomic_DNA"/>
</dbReference>
<dbReference type="InterPro" id="IPR002885">
    <property type="entry name" value="PPR_rpt"/>
</dbReference>
<dbReference type="AlphaFoldDB" id="A0A8T2QG85"/>
<dbReference type="FunFam" id="1.25.40.10:FF:000285">
    <property type="entry name" value="Pentatricopeptide repeat-containing protein, chloroplastic"/>
    <property type="match status" value="1"/>
</dbReference>
<dbReference type="InterPro" id="IPR046960">
    <property type="entry name" value="PPR_At4g14850-like_plant"/>
</dbReference>
<dbReference type="Pfam" id="PF13041">
    <property type="entry name" value="PPR_2"/>
    <property type="match status" value="2"/>
</dbReference>
<keyword evidence="4" id="KW-1185">Reference proteome</keyword>
<dbReference type="Pfam" id="PF01535">
    <property type="entry name" value="PPR"/>
    <property type="match status" value="8"/>
</dbReference>
<dbReference type="PROSITE" id="PS51375">
    <property type="entry name" value="PPR"/>
    <property type="match status" value="4"/>
</dbReference>
<dbReference type="GO" id="GO:0048731">
    <property type="term" value="P:system development"/>
    <property type="evidence" value="ECO:0007669"/>
    <property type="project" value="UniProtKB-ARBA"/>
</dbReference>
<keyword evidence="1" id="KW-0677">Repeat</keyword>
<dbReference type="EMBL" id="CM035440">
    <property type="protein sequence ID" value="KAH7283169.1"/>
    <property type="molecule type" value="Genomic_DNA"/>
</dbReference>
<dbReference type="EMBL" id="CM035440">
    <property type="protein sequence ID" value="KAH7283167.1"/>
    <property type="molecule type" value="Genomic_DNA"/>
</dbReference>
<feature type="repeat" description="PPR" evidence="2">
    <location>
        <begin position="445"/>
        <end position="479"/>
    </location>
</feature>
<dbReference type="GO" id="GO:0009451">
    <property type="term" value="P:RNA modification"/>
    <property type="evidence" value="ECO:0007669"/>
    <property type="project" value="InterPro"/>
</dbReference>
<dbReference type="FunFam" id="1.25.40.10:FF:000158">
    <property type="entry name" value="pentatricopeptide repeat-containing protein At2g33680"/>
    <property type="match status" value="1"/>
</dbReference>
<dbReference type="EMBL" id="CM035440">
    <property type="protein sequence ID" value="KAH7283172.1"/>
    <property type="molecule type" value="Genomic_DNA"/>
</dbReference>
<gene>
    <name evidence="3" type="ORF">KP509_35G064800</name>
</gene>
<dbReference type="EMBL" id="CM035440">
    <property type="protein sequence ID" value="KAH7283173.1"/>
    <property type="molecule type" value="Genomic_DNA"/>
</dbReference>
<dbReference type="EMBL" id="CM035440">
    <property type="protein sequence ID" value="KAH7283170.1"/>
    <property type="molecule type" value="Genomic_DNA"/>
</dbReference>
<proteinExistence type="predicted"/>
<accession>A0A8T2QG85</accession>
<dbReference type="InterPro" id="IPR011990">
    <property type="entry name" value="TPR-like_helical_dom_sf"/>
</dbReference>
<dbReference type="FunFam" id="1.25.40.10:FF:000381">
    <property type="entry name" value="Pentatricopeptide repeat-containing protein"/>
    <property type="match status" value="1"/>
</dbReference>
<dbReference type="NCBIfam" id="TIGR00756">
    <property type="entry name" value="PPR"/>
    <property type="match status" value="2"/>
</dbReference>